<feature type="transmembrane region" description="Helical" evidence="9">
    <location>
        <begin position="117"/>
        <end position="135"/>
    </location>
</feature>
<feature type="transmembrane region" description="Helical" evidence="9">
    <location>
        <begin position="377"/>
        <end position="396"/>
    </location>
</feature>
<feature type="transmembrane region" description="Helical" evidence="9">
    <location>
        <begin position="228"/>
        <end position="246"/>
    </location>
</feature>
<keyword evidence="7 9" id="KW-1133">Transmembrane helix</keyword>
<dbReference type="InterPro" id="IPR016900">
    <property type="entry name" value="Alg10"/>
</dbReference>
<evidence type="ECO:0000313" key="10">
    <source>
        <dbReference type="EMBL" id="MCA9757603.1"/>
    </source>
</evidence>
<feature type="transmembrane region" description="Helical" evidence="9">
    <location>
        <begin position="18"/>
        <end position="36"/>
    </location>
</feature>
<comment type="subcellular location">
    <subcellularLocation>
        <location evidence="1">Endoplasmic reticulum membrane</location>
        <topology evidence="1">Multi-pass membrane protein</topology>
    </subcellularLocation>
</comment>
<reference evidence="10" key="1">
    <citation type="submission" date="2020-04" db="EMBL/GenBank/DDBJ databases">
        <authorList>
            <person name="Zhang T."/>
        </authorList>
    </citation>
    <scope>NUCLEOTIDE SEQUENCE</scope>
    <source>
        <strain evidence="10">HKST-UBA02</strain>
    </source>
</reference>
<keyword evidence="3" id="KW-0328">Glycosyltransferase</keyword>
<sequence length="441" mass="48800">MRQRGLHRAFPLGRSESAALLVLLASLVWGLGWVIGRPEIADETYHRGQILRFSGGHAPILPMFPGYHFLMHLITLPWNKPGLDVYRAFSCALGVGSVGVFYLCMRALDPRVAMVRTLAYAALPVSYPLLFLVYTEPFSHLLMFASFLAVFRRRFVGAGLFGTLSLFVRQTNVAWLGLAFAMTVLDTIGEERAAGRGVVPRGSEAPGLSGGGGGALLRLALSSLRNTWTFLVGFALFGLFVIHNRGLVMHSSFARHTSILTGDSRFYSTNVFTVLLAFGILFLPLVVGVIRAKRHRPASSASPTRRAVIVALLGTAVLLFLTTFHVTHPWNEDPWYLVNRLVGLGSTELGRYALLVVVLASLLALTQLHLYRATMYLLYPVSVVALVPVWLISLRYELTPLVLVLLFVRSPGFRWEWLLAVYFLTWDALLLPGLASGRFFL</sequence>
<evidence type="ECO:0000256" key="2">
    <source>
        <dbReference type="ARBA" id="ARBA00004922"/>
    </source>
</evidence>
<gene>
    <name evidence="10" type="ORF">KDA27_17490</name>
</gene>
<keyword evidence="4" id="KW-0808">Transferase</keyword>
<dbReference type="GO" id="GO:0006488">
    <property type="term" value="P:dolichol-linked oligosaccharide biosynthetic process"/>
    <property type="evidence" value="ECO:0007669"/>
    <property type="project" value="InterPro"/>
</dbReference>
<feature type="transmembrane region" description="Helical" evidence="9">
    <location>
        <begin position="350"/>
        <end position="370"/>
    </location>
</feature>
<keyword evidence="6" id="KW-0256">Endoplasmic reticulum</keyword>
<protein>
    <submittedName>
        <fullName evidence="10">Uncharacterized protein</fullName>
    </submittedName>
</protein>
<dbReference type="PANTHER" id="PTHR12989">
    <property type="entry name" value="ALPHA-1,2-GLUCOSYLTRANSFERASE ALG10"/>
    <property type="match status" value="1"/>
</dbReference>
<evidence type="ECO:0000256" key="9">
    <source>
        <dbReference type="SAM" id="Phobius"/>
    </source>
</evidence>
<feature type="transmembrane region" description="Helical" evidence="9">
    <location>
        <begin position="308"/>
        <end position="330"/>
    </location>
</feature>
<dbReference type="GO" id="GO:0106073">
    <property type="term" value="F:dolichyl pyrophosphate Glc2Man9GlcNAc2 alpha-1,2-glucosyltransferase activity"/>
    <property type="evidence" value="ECO:0007669"/>
    <property type="project" value="InterPro"/>
</dbReference>
<accession>A0A956NEF7</accession>
<evidence type="ECO:0000313" key="11">
    <source>
        <dbReference type="Proteomes" id="UP000739538"/>
    </source>
</evidence>
<organism evidence="10 11">
    <name type="scientific">Eiseniibacteriota bacterium</name>
    <dbReference type="NCBI Taxonomy" id="2212470"/>
    <lineage>
        <taxon>Bacteria</taxon>
        <taxon>Candidatus Eiseniibacteriota</taxon>
    </lineage>
</organism>
<evidence type="ECO:0000256" key="3">
    <source>
        <dbReference type="ARBA" id="ARBA00022676"/>
    </source>
</evidence>
<dbReference type="AlphaFoldDB" id="A0A956NEF7"/>
<comment type="caution">
    <text evidence="10">The sequence shown here is derived from an EMBL/GenBank/DDBJ whole genome shotgun (WGS) entry which is preliminary data.</text>
</comment>
<dbReference type="PANTHER" id="PTHR12989:SF10">
    <property type="entry name" value="DOL-P-GLC:GLC(2)MAN(9)GLCNAC(2)-PP-DOL ALPHA-1,2-GLUCOSYLTRANSFERASE-RELATED"/>
    <property type="match status" value="1"/>
</dbReference>
<feature type="transmembrane region" description="Helical" evidence="9">
    <location>
        <begin position="141"/>
        <end position="168"/>
    </location>
</feature>
<evidence type="ECO:0000256" key="8">
    <source>
        <dbReference type="ARBA" id="ARBA00023136"/>
    </source>
</evidence>
<feature type="transmembrane region" description="Helical" evidence="9">
    <location>
        <begin position="266"/>
        <end position="287"/>
    </location>
</feature>
<comment type="pathway">
    <text evidence="2">Protein modification; protein glycosylation.</text>
</comment>
<feature type="transmembrane region" description="Helical" evidence="9">
    <location>
        <begin position="85"/>
        <end position="105"/>
    </location>
</feature>
<evidence type="ECO:0000256" key="7">
    <source>
        <dbReference type="ARBA" id="ARBA00022989"/>
    </source>
</evidence>
<reference evidence="10" key="2">
    <citation type="journal article" date="2021" name="Microbiome">
        <title>Successional dynamics and alternative stable states in a saline activated sludge microbial community over 9 years.</title>
        <authorList>
            <person name="Wang Y."/>
            <person name="Ye J."/>
            <person name="Ju F."/>
            <person name="Liu L."/>
            <person name="Boyd J.A."/>
            <person name="Deng Y."/>
            <person name="Parks D.H."/>
            <person name="Jiang X."/>
            <person name="Yin X."/>
            <person name="Woodcroft B.J."/>
            <person name="Tyson G.W."/>
            <person name="Hugenholtz P."/>
            <person name="Polz M.F."/>
            <person name="Zhang T."/>
        </authorList>
    </citation>
    <scope>NUCLEOTIDE SEQUENCE</scope>
    <source>
        <strain evidence="10">HKST-UBA02</strain>
    </source>
</reference>
<dbReference type="Proteomes" id="UP000739538">
    <property type="component" value="Unassembled WGS sequence"/>
</dbReference>
<evidence type="ECO:0000256" key="6">
    <source>
        <dbReference type="ARBA" id="ARBA00022824"/>
    </source>
</evidence>
<proteinExistence type="predicted"/>
<keyword evidence="5 9" id="KW-0812">Transmembrane</keyword>
<keyword evidence="8 9" id="KW-0472">Membrane</keyword>
<feature type="transmembrane region" description="Helical" evidence="9">
    <location>
        <begin position="416"/>
        <end position="435"/>
    </location>
</feature>
<name>A0A956NEF7_UNCEI</name>
<evidence type="ECO:0000256" key="4">
    <source>
        <dbReference type="ARBA" id="ARBA00022679"/>
    </source>
</evidence>
<dbReference type="Pfam" id="PF04922">
    <property type="entry name" value="DIE2_ALG10"/>
    <property type="match status" value="1"/>
</dbReference>
<dbReference type="EMBL" id="JAGQHS010000108">
    <property type="protein sequence ID" value="MCA9757603.1"/>
    <property type="molecule type" value="Genomic_DNA"/>
</dbReference>
<evidence type="ECO:0000256" key="5">
    <source>
        <dbReference type="ARBA" id="ARBA00022692"/>
    </source>
</evidence>
<evidence type="ECO:0000256" key="1">
    <source>
        <dbReference type="ARBA" id="ARBA00004477"/>
    </source>
</evidence>